<organism evidence="4 5">
    <name type="scientific">Patella caerulea</name>
    <name type="common">Rayed Mediterranean limpet</name>
    <dbReference type="NCBI Taxonomy" id="87958"/>
    <lineage>
        <taxon>Eukaryota</taxon>
        <taxon>Metazoa</taxon>
        <taxon>Spiralia</taxon>
        <taxon>Lophotrochozoa</taxon>
        <taxon>Mollusca</taxon>
        <taxon>Gastropoda</taxon>
        <taxon>Patellogastropoda</taxon>
        <taxon>Patelloidea</taxon>
        <taxon>Patellidae</taxon>
        <taxon>Patella</taxon>
    </lineage>
</organism>
<keyword evidence="1" id="KW-0175">Coiled coil</keyword>
<evidence type="ECO:0000313" key="5">
    <source>
        <dbReference type="Proteomes" id="UP001347796"/>
    </source>
</evidence>
<dbReference type="EMBL" id="JAZGQO010000011">
    <property type="protein sequence ID" value="KAK6173751.1"/>
    <property type="molecule type" value="Genomic_DNA"/>
</dbReference>
<feature type="compositionally biased region" description="Basic and acidic residues" evidence="2">
    <location>
        <begin position="29"/>
        <end position="39"/>
    </location>
</feature>
<proteinExistence type="predicted"/>
<feature type="signal peptide" evidence="3">
    <location>
        <begin position="1"/>
        <end position="18"/>
    </location>
</feature>
<keyword evidence="5" id="KW-1185">Reference proteome</keyword>
<dbReference type="Proteomes" id="UP001347796">
    <property type="component" value="Unassembled WGS sequence"/>
</dbReference>
<feature type="coiled-coil region" evidence="1">
    <location>
        <begin position="80"/>
        <end position="143"/>
    </location>
</feature>
<comment type="caution">
    <text evidence="4">The sequence shown here is derived from an EMBL/GenBank/DDBJ whole genome shotgun (WGS) entry which is preliminary data.</text>
</comment>
<feature type="region of interest" description="Disordered" evidence="2">
    <location>
        <begin position="29"/>
        <end position="60"/>
    </location>
</feature>
<evidence type="ECO:0000256" key="1">
    <source>
        <dbReference type="SAM" id="Coils"/>
    </source>
</evidence>
<gene>
    <name evidence="4" type="ORF">SNE40_017153</name>
</gene>
<name>A0AAN8JD62_PATCE</name>
<dbReference type="AlphaFoldDB" id="A0AAN8JD62"/>
<evidence type="ECO:0000256" key="3">
    <source>
        <dbReference type="SAM" id="SignalP"/>
    </source>
</evidence>
<keyword evidence="3" id="KW-0732">Signal</keyword>
<reference evidence="4 5" key="1">
    <citation type="submission" date="2024-01" db="EMBL/GenBank/DDBJ databases">
        <title>The genome of the rayed Mediterranean limpet Patella caerulea (Linnaeus, 1758).</title>
        <authorList>
            <person name="Anh-Thu Weber A."/>
            <person name="Halstead-Nussloch G."/>
        </authorList>
    </citation>
    <scope>NUCLEOTIDE SEQUENCE [LARGE SCALE GENOMIC DNA]</scope>
    <source>
        <strain evidence="4">AATW-2023a</strain>
        <tissue evidence="4">Whole specimen</tissue>
    </source>
</reference>
<evidence type="ECO:0000313" key="4">
    <source>
        <dbReference type="EMBL" id="KAK6173751.1"/>
    </source>
</evidence>
<accession>A0AAN8JD62</accession>
<feature type="chain" id="PRO_5043041853" evidence="3">
    <location>
        <begin position="19"/>
        <end position="284"/>
    </location>
</feature>
<evidence type="ECO:0000256" key="2">
    <source>
        <dbReference type="SAM" id="MobiDB-lite"/>
    </source>
</evidence>
<protein>
    <submittedName>
        <fullName evidence="4">Uncharacterized protein</fullName>
    </submittedName>
</protein>
<sequence length="284" mass="32877">MRYYLLWILSAVISLNMALNKNSNIDFEKKRGRESEGETPKPINKQNKMEDLGDDVSDSSTDHNVSMQLDKILRNICELKENQNNMKEMFKSKLDELTETFDSKISLLKEEISTDLNTERLRLDQLDNSVKTLKNEVMSIKESERSLVQSNEFTIVAFGLQYDKEEIIEEKVKRLIVALGEQVSENVKITHVSRLNTKKGKPGIVKFSLENVDQKILVLRNKMKLRKSVYSDVYLTRAKSFIEIQMEQNSREIIRRLPNNTDLRVNSNGRIFQKKINAAEGSDL</sequence>